<evidence type="ECO:0000256" key="5">
    <source>
        <dbReference type="ARBA" id="ARBA00022833"/>
    </source>
</evidence>
<feature type="domain" description="Toprim" evidence="11">
    <location>
        <begin position="2"/>
        <end position="116"/>
    </location>
</feature>
<evidence type="ECO:0000256" key="10">
    <source>
        <dbReference type="HAMAP-Rule" id="MF_00952"/>
    </source>
</evidence>
<dbReference type="InterPro" id="IPR028612">
    <property type="entry name" value="Topoisom_1_IA"/>
</dbReference>
<dbReference type="NCBIfam" id="TIGR01051">
    <property type="entry name" value="topA_bact"/>
    <property type="match status" value="1"/>
</dbReference>
<dbReference type="Gene3D" id="3.40.50.140">
    <property type="match status" value="1"/>
</dbReference>
<dbReference type="SMART" id="SM00437">
    <property type="entry name" value="TOP1Ac"/>
    <property type="match status" value="1"/>
</dbReference>
<keyword evidence="7 10" id="KW-0799">Topoisomerase</keyword>
<evidence type="ECO:0000256" key="2">
    <source>
        <dbReference type="ARBA" id="ARBA00009446"/>
    </source>
</evidence>
<dbReference type="GO" id="GO:0003917">
    <property type="term" value="F:DNA topoisomerase type I (single strand cut, ATP-independent) activity"/>
    <property type="evidence" value="ECO:0007669"/>
    <property type="project" value="UniProtKB-UniRule"/>
</dbReference>
<feature type="site" description="Interaction with DNA" evidence="10">
    <location>
        <position position="143"/>
    </location>
</feature>
<keyword evidence="6" id="KW-0460">Magnesium</keyword>
<dbReference type="InterPro" id="IPR006171">
    <property type="entry name" value="TOPRIM_dom"/>
</dbReference>
<dbReference type="InterPro" id="IPR013826">
    <property type="entry name" value="Topo_IA_cen_sub3"/>
</dbReference>
<dbReference type="CDD" id="cd03363">
    <property type="entry name" value="TOPRIM_TopoIA_TopoI"/>
    <property type="match status" value="1"/>
</dbReference>
<evidence type="ECO:0000313" key="13">
    <source>
        <dbReference type="EMBL" id="PIR43107.1"/>
    </source>
</evidence>
<dbReference type="Gene3D" id="1.10.290.10">
    <property type="entry name" value="Topoisomerase I, domain 4"/>
    <property type="match status" value="1"/>
</dbReference>
<keyword evidence="4" id="KW-0863">Zinc-finger</keyword>
<evidence type="ECO:0000259" key="12">
    <source>
        <dbReference type="PROSITE" id="PS52039"/>
    </source>
</evidence>
<dbReference type="CDD" id="cd00186">
    <property type="entry name" value="TOP1Ac"/>
    <property type="match status" value="1"/>
</dbReference>
<evidence type="ECO:0000256" key="4">
    <source>
        <dbReference type="ARBA" id="ARBA00022771"/>
    </source>
</evidence>
<dbReference type="GO" id="GO:0006265">
    <property type="term" value="P:DNA topological change"/>
    <property type="evidence" value="ECO:0007669"/>
    <property type="project" value="UniProtKB-UniRule"/>
</dbReference>
<dbReference type="AlphaFoldDB" id="A0A2H0R9F6"/>
<gene>
    <name evidence="10" type="primary">topA</name>
    <name evidence="13" type="ORF">COV24_04445</name>
</gene>
<evidence type="ECO:0000256" key="6">
    <source>
        <dbReference type="ARBA" id="ARBA00022842"/>
    </source>
</evidence>
<dbReference type="GO" id="GO:0003677">
    <property type="term" value="F:DNA binding"/>
    <property type="evidence" value="ECO:0007669"/>
    <property type="project" value="UniProtKB-KW"/>
</dbReference>
<dbReference type="InterPro" id="IPR003601">
    <property type="entry name" value="Topo_IA_2"/>
</dbReference>
<dbReference type="EMBL" id="PCXU01000038">
    <property type="protein sequence ID" value="PIR43107.1"/>
    <property type="molecule type" value="Genomic_DNA"/>
</dbReference>
<dbReference type="InterPro" id="IPR034149">
    <property type="entry name" value="TOPRIM_TopoI"/>
</dbReference>
<comment type="similarity">
    <text evidence="2 10">Belongs to the type IA topoisomerase family.</text>
</comment>
<dbReference type="Proteomes" id="UP000230214">
    <property type="component" value="Unassembled WGS sequence"/>
</dbReference>
<name>A0A2H0R9F6_UNCKA</name>
<dbReference type="SUPFAM" id="SSF56712">
    <property type="entry name" value="Prokaryotic type I DNA topoisomerase"/>
    <property type="match status" value="1"/>
</dbReference>
<dbReference type="GO" id="GO:0005694">
    <property type="term" value="C:chromosome"/>
    <property type="evidence" value="ECO:0007669"/>
    <property type="project" value="InterPro"/>
</dbReference>
<keyword evidence="5" id="KW-0862">Zinc</keyword>
<sequence>MKDLIIVESPTKAKTINRFLGKKFNVIASRGHIRDLPKSKLGVDVTKNYKPDYEIPEKAKKNVEALRAAYKKSENIYLATDEDREGEAISWHIAYLLNNSKGLKKKDLKRITFHEITEHAIQKALRTPGKVNTHLVNAQQARRVLDRLVGYKLSPLLWKKIQFGLSAGRVQSVALRLIVDREHERIAFKEEDYFTIQGIFDYRNDKINAELESIDNKKVIKRVSKKQLEQGKQHSFLIKTEEHAKEVLKDLKQKLYFINSVNEKEKLRRPFPPYTTSLLQQAGSNLAGFSASRTMRSAQKLYENGLITYHRTDSYNLSNKFIDDAQKFITKEFGNDFYKETHFKTKSKGAQEAHEAIRPTHLKNLPENIKLPRDEKIIYELIYARSLASLMTPIKSLVTRIDINSKDKKYLFKSVGSRVLFEGWAKAYKFVKTIGYNPLSEDNILPKVEANTDTKLLDSNFTKSTTQPPARYTEASLIKALEKYGIGRPSTYAPIISTITSRNYVEKENKYLIPLDLGMVVIKLLEENFADIMDYDFTAKVEGDLDKIAEGKENWVEVVDSFYKPFEKKVIEADAELKRKDYKVLGDAPKNIKCPECKAKMVLKLGRQGKFYSCSKFPDCKGARFLNGETEEDINKKVDTKDFKKMYKTSPKTDDGRDFLLRKGRFGEFWAHPDYPKVKEAKPLQYTKVALVQKFGKPPKTDDGRDFLLRSGKFGTFWAHPDYPKVKETRKITKT</sequence>
<comment type="function">
    <text evidence="10">Releases the supercoiling and torsional tension of DNA, which is introduced during the DNA replication and transcription, by transiently cleaving and rejoining one strand of the DNA duplex. Introduces a single-strand break via transesterification at a target site in duplex DNA. The scissile phosphodiester is attacked by the catalytic tyrosine of the enzyme, resulting in the formation of a DNA-(5'-phosphotyrosyl)-enzyme intermediate and the expulsion of a 3'-OH DNA strand. The free DNA strand then undergoes passage around the unbroken strand, thus removing DNA supercoils. Finally, in the religation step, the DNA 3'-OH attacks the covalent intermediate to expel the active-site tyrosine and restore the DNA phosphodiester backbone.</text>
</comment>
<dbReference type="EC" id="5.6.2.1" evidence="10"/>
<evidence type="ECO:0000259" key="11">
    <source>
        <dbReference type="PROSITE" id="PS50880"/>
    </source>
</evidence>
<dbReference type="HAMAP" id="MF_00952">
    <property type="entry name" value="Topoisom_1_prok"/>
    <property type="match status" value="1"/>
</dbReference>
<evidence type="ECO:0000256" key="8">
    <source>
        <dbReference type="ARBA" id="ARBA00023125"/>
    </source>
</evidence>
<feature type="site" description="Interaction with DNA" evidence="10">
    <location>
        <position position="32"/>
    </location>
</feature>
<dbReference type="Gene3D" id="3.30.65.10">
    <property type="entry name" value="Bacterial Topoisomerase I, domain 1"/>
    <property type="match status" value="3"/>
</dbReference>
<keyword evidence="3" id="KW-0479">Metal-binding</keyword>
<dbReference type="InterPro" id="IPR023405">
    <property type="entry name" value="Topo_IA_core_domain"/>
</dbReference>
<dbReference type="Pfam" id="PF01751">
    <property type="entry name" value="Toprim"/>
    <property type="match status" value="1"/>
</dbReference>
<feature type="site" description="Interaction with DNA" evidence="10">
    <location>
        <position position="151"/>
    </location>
</feature>
<organism evidence="13 14">
    <name type="scientific">candidate division WWE3 bacterium CG10_big_fil_rev_8_21_14_0_10_32_10</name>
    <dbReference type="NCBI Taxonomy" id="1975090"/>
    <lineage>
        <taxon>Bacteria</taxon>
        <taxon>Katanobacteria</taxon>
    </lineage>
</organism>
<dbReference type="InterPro" id="IPR013824">
    <property type="entry name" value="Topo_IA_cen_sub1"/>
</dbReference>
<protein>
    <recommendedName>
        <fullName evidence="10">DNA topoisomerase 1</fullName>
        <ecNumber evidence="10">5.6.2.1</ecNumber>
    </recommendedName>
    <alternativeName>
        <fullName evidence="10">DNA topoisomerase I</fullName>
    </alternativeName>
</protein>
<evidence type="ECO:0000256" key="3">
    <source>
        <dbReference type="ARBA" id="ARBA00022723"/>
    </source>
</evidence>
<feature type="site" description="Interaction with DNA" evidence="10">
    <location>
        <position position="146"/>
    </location>
</feature>
<dbReference type="PANTHER" id="PTHR42785:SF1">
    <property type="entry name" value="DNA TOPOISOMERASE"/>
    <property type="match status" value="1"/>
</dbReference>
<dbReference type="InterPro" id="IPR013498">
    <property type="entry name" value="Topo_IA_Znf"/>
</dbReference>
<dbReference type="InterPro" id="IPR005733">
    <property type="entry name" value="TopoI_bac-type"/>
</dbReference>
<proteinExistence type="inferred from homology"/>
<feature type="site" description="Interaction with DNA" evidence="10">
    <location>
        <position position="502"/>
    </location>
</feature>
<feature type="site" description="Interaction with DNA" evidence="10">
    <location>
        <position position="158"/>
    </location>
</feature>
<evidence type="ECO:0000256" key="1">
    <source>
        <dbReference type="ARBA" id="ARBA00000213"/>
    </source>
</evidence>
<dbReference type="InterPro" id="IPR013825">
    <property type="entry name" value="Topo_IA_cen_sub2"/>
</dbReference>
<evidence type="ECO:0000313" key="14">
    <source>
        <dbReference type="Proteomes" id="UP000230214"/>
    </source>
</evidence>
<accession>A0A2H0R9F6</accession>
<dbReference type="PANTHER" id="PTHR42785">
    <property type="entry name" value="DNA TOPOISOMERASE, TYPE IA, CORE"/>
    <property type="match status" value="1"/>
</dbReference>
<feature type="region of interest" description="Interaction with DNA" evidence="10">
    <location>
        <begin position="166"/>
        <end position="171"/>
    </location>
</feature>
<dbReference type="SMART" id="SM00436">
    <property type="entry name" value="TOP1Bc"/>
    <property type="match status" value="1"/>
</dbReference>
<feature type="active site" description="O-(5'-phospho-DNA)-tyrosine intermediate" evidence="10">
    <location>
        <position position="309"/>
    </location>
</feature>
<dbReference type="SUPFAM" id="SSF57783">
    <property type="entry name" value="Zinc beta-ribbon"/>
    <property type="match status" value="1"/>
</dbReference>
<dbReference type="SMART" id="SM00493">
    <property type="entry name" value="TOPRIM"/>
    <property type="match status" value="1"/>
</dbReference>
<dbReference type="Pfam" id="PF01131">
    <property type="entry name" value="Topoisom_bac"/>
    <property type="match status" value="1"/>
</dbReference>
<dbReference type="InterPro" id="IPR013497">
    <property type="entry name" value="Topo_IA_cen"/>
</dbReference>
<keyword evidence="8 10" id="KW-0238">DNA-binding</keyword>
<dbReference type="InterPro" id="IPR000380">
    <property type="entry name" value="Topo_IA"/>
</dbReference>
<comment type="caution">
    <text evidence="13">The sequence shown here is derived from an EMBL/GenBank/DDBJ whole genome shotgun (WGS) entry which is preliminary data.</text>
</comment>
<dbReference type="Pfam" id="PF01396">
    <property type="entry name" value="Zn_ribbon_Top1"/>
    <property type="match status" value="2"/>
</dbReference>
<reference evidence="13 14" key="1">
    <citation type="submission" date="2017-09" db="EMBL/GenBank/DDBJ databases">
        <title>Depth-based differentiation of microbial function through sediment-hosted aquifers and enrichment of novel symbionts in the deep terrestrial subsurface.</title>
        <authorList>
            <person name="Probst A.J."/>
            <person name="Ladd B."/>
            <person name="Jarett J.K."/>
            <person name="Geller-Mcgrath D.E."/>
            <person name="Sieber C.M."/>
            <person name="Emerson J.B."/>
            <person name="Anantharaman K."/>
            <person name="Thomas B.C."/>
            <person name="Malmstrom R."/>
            <person name="Stieglmeier M."/>
            <person name="Klingl A."/>
            <person name="Woyke T."/>
            <person name="Ryan C.M."/>
            <person name="Banfield J.F."/>
        </authorList>
    </citation>
    <scope>NUCLEOTIDE SEQUENCE [LARGE SCALE GENOMIC DNA]</scope>
    <source>
        <strain evidence="13">CG10_big_fil_rev_8_21_14_0_10_32_10</strain>
    </source>
</reference>
<dbReference type="PROSITE" id="PS50880">
    <property type="entry name" value="TOPRIM"/>
    <property type="match status" value="1"/>
</dbReference>
<feature type="domain" description="Topo IA-type catalytic" evidence="12">
    <location>
        <begin position="132"/>
        <end position="571"/>
    </location>
</feature>
<evidence type="ECO:0000256" key="9">
    <source>
        <dbReference type="ARBA" id="ARBA00023235"/>
    </source>
</evidence>
<dbReference type="Gene3D" id="2.70.20.10">
    <property type="entry name" value="Topoisomerase I, domain 3"/>
    <property type="match status" value="1"/>
</dbReference>
<dbReference type="InterPro" id="IPR023406">
    <property type="entry name" value="Topo_IA_AS"/>
</dbReference>
<keyword evidence="9 10" id="KW-0413">Isomerase</keyword>
<comment type="subunit">
    <text evidence="10">Monomer.</text>
</comment>
<feature type="site" description="Interaction with DNA" evidence="10">
    <location>
        <position position="311"/>
    </location>
</feature>
<dbReference type="PROSITE" id="PS00396">
    <property type="entry name" value="TOPO_IA_1"/>
    <property type="match status" value="1"/>
</dbReference>
<feature type="site" description="Interaction with DNA" evidence="10">
    <location>
        <position position="142"/>
    </location>
</feature>
<dbReference type="GO" id="GO:0008270">
    <property type="term" value="F:zinc ion binding"/>
    <property type="evidence" value="ECO:0007669"/>
    <property type="project" value="UniProtKB-KW"/>
</dbReference>
<evidence type="ECO:0000256" key="7">
    <source>
        <dbReference type="ARBA" id="ARBA00023029"/>
    </source>
</evidence>
<dbReference type="Gene3D" id="1.10.460.10">
    <property type="entry name" value="Topoisomerase I, domain 2"/>
    <property type="match status" value="1"/>
</dbReference>
<dbReference type="InterPro" id="IPR003602">
    <property type="entry name" value="Topo_IA_DNA-bd_dom"/>
</dbReference>
<dbReference type="PROSITE" id="PS52039">
    <property type="entry name" value="TOPO_IA_2"/>
    <property type="match status" value="1"/>
</dbReference>
<dbReference type="PRINTS" id="PR00417">
    <property type="entry name" value="PRTPISMRASEI"/>
</dbReference>
<comment type="catalytic activity">
    <reaction evidence="1 10">
        <text>ATP-independent breakage of single-stranded DNA, followed by passage and rejoining.</text>
        <dbReference type="EC" id="5.6.2.1"/>
    </reaction>
</comment>